<dbReference type="CDD" id="cd00657">
    <property type="entry name" value="Ferritin_like"/>
    <property type="match status" value="1"/>
</dbReference>
<organism evidence="1 2">
    <name type="scientific">Bhargavaea ullalensis</name>
    <dbReference type="NCBI Taxonomy" id="1265685"/>
    <lineage>
        <taxon>Bacteria</taxon>
        <taxon>Bacillati</taxon>
        <taxon>Bacillota</taxon>
        <taxon>Bacilli</taxon>
        <taxon>Bacillales</taxon>
        <taxon>Caryophanaceae</taxon>
        <taxon>Bhargavaea</taxon>
    </lineage>
</organism>
<dbReference type="InterPro" id="IPR009078">
    <property type="entry name" value="Ferritin-like_SF"/>
</dbReference>
<comment type="caution">
    <text evidence="1">The sequence shown here is derived from an EMBL/GenBank/DDBJ whole genome shotgun (WGS) entry which is preliminary data.</text>
</comment>
<evidence type="ECO:0000313" key="1">
    <source>
        <dbReference type="EMBL" id="MET3576471.1"/>
    </source>
</evidence>
<keyword evidence="2" id="KW-1185">Reference proteome</keyword>
<proteinExistence type="predicted"/>
<protein>
    <submittedName>
        <fullName evidence="1">Rubrerythrin</fullName>
    </submittedName>
</protein>
<dbReference type="Proteomes" id="UP001549099">
    <property type="component" value="Unassembled WGS sequence"/>
</dbReference>
<name>A0ABV2GDX9_9BACL</name>
<accession>A0ABV2GDX9</accession>
<dbReference type="RefSeq" id="WP_354198547.1">
    <property type="nucleotide sequence ID" value="NZ_JBEPLW010000024.1"/>
</dbReference>
<sequence>MQRKDAAVFTDQLREAIEEEYKGYHFYKTMASLTKDPYWLDFIHHAMEDEKSHYEMFQQLHYMLTGSFVQSLRKPGPCDSLKSCAKKAVRDSLETAELYKVMLLRIPIQEAYEPLFLAMHDETEHAIRFSMMYNAL</sequence>
<dbReference type="EMBL" id="JBEPLW010000024">
    <property type="protein sequence ID" value="MET3576471.1"/>
    <property type="molecule type" value="Genomic_DNA"/>
</dbReference>
<reference evidence="1 2" key="1">
    <citation type="submission" date="2024-06" db="EMBL/GenBank/DDBJ databases">
        <title>Genomic Encyclopedia of Type Strains, Phase IV (KMG-IV): sequencing the most valuable type-strain genomes for metagenomic binning, comparative biology and taxonomic classification.</title>
        <authorList>
            <person name="Goeker M."/>
        </authorList>
    </citation>
    <scope>NUCLEOTIDE SEQUENCE [LARGE SCALE GENOMIC DNA]</scope>
    <source>
        <strain evidence="1 2">DSM 26128</strain>
    </source>
</reference>
<dbReference type="SUPFAM" id="SSF47240">
    <property type="entry name" value="Ferritin-like"/>
    <property type="match status" value="1"/>
</dbReference>
<evidence type="ECO:0000313" key="2">
    <source>
        <dbReference type="Proteomes" id="UP001549099"/>
    </source>
</evidence>
<gene>
    <name evidence="1" type="ORF">ABID49_002389</name>
</gene>
<dbReference type="Gene3D" id="1.20.120.660">
    <property type="entry name" value="IL-4 antagonist (De novo design) like domain"/>
    <property type="match status" value="1"/>
</dbReference>